<evidence type="ECO:0000313" key="2">
    <source>
        <dbReference type="EMBL" id="QJA86053.1"/>
    </source>
</evidence>
<feature type="coiled-coil region" evidence="1">
    <location>
        <begin position="112"/>
        <end position="242"/>
    </location>
</feature>
<evidence type="ECO:0000256" key="1">
    <source>
        <dbReference type="SAM" id="Coils"/>
    </source>
</evidence>
<organism evidence="2">
    <name type="scientific">viral metagenome</name>
    <dbReference type="NCBI Taxonomy" id="1070528"/>
    <lineage>
        <taxon>unclassified sequences</taxon>
        <taxon>metagenomes</taxon>
        <taxon>organismal metagenomes</taxon>
    </lineage>
</organism>
<proteinExistence type="predicted"/>
<reference evidence="2" key="1">
    <citation type="submission" date="2020-03" db="EMBL/GenBank/DDBJ databases">
        <title>The deep terrestrial virosphere.</title>
        <authorList>
            <person name="Holmfeldt K."/>
            <person name="Nilsson E."/>
            <person name="Simone D."/>
            <person name="Lopez-Fernandez M."/>
            <person name="Wu X."/>
            <person name="de Brujin I."/>
            <person name="Lundin D."/>
            <person name="Andersson A."/>
            <person name="Bertilsson S."/>
            <person name="Dopson M."/>
        </authorList>
    </citation>
    <scope>NUCLEOTIDE SEQUENCE</scope>
    <source>
        <strain evidence="2">MM415B02146</strain>
    </source>
</reference>
<accession>A0A6M3KV47</accession>
<sequence>MTIYRKIAMSQALTPNATFVAPDPATQLAKFTPTDTAVATMAAEYMPLVIQGPDDSEGFKVVHQARMVVKSHRVTVEKVRKELKADALEYGRRVDGEAKRITAMLEPIENHLAEQEASYEAAKEAIRKAARLKAEAEETARREAEEARLRAEREAEEARLRAERAELEAERARQKAEQDKIDAARREVEAEQKRLADIEAARLRKIEDERIAAEAAERARIETEARIAREAAEKEAARLKAEALKPDREKLLAVADQVRDIRHVATVSSDPFAMKAAVLVADVLTQAERQIRNIVAEMGGDNW</sequence>
<keyword evidence="1" id="KW-0175">Coiled coil</keyword>
<protein>
    <submittedName>
        <fullName evidence="2">Uncharacterized protein</fullName>
    </submittedName>
</protein>
<dbReference type="EMBL" id="MT142611">
    <property type="protein sequence ID" value="QJA86053.1"/>
    <property type="molecule type" value="Genomic_DNA"/>
</dbReference>
<name>A0A6M3KV47_9ZZZZ</name>
<gene>
    <name evidence="2" type="ORF">MM415B02146_0007</name>
</gene>
<dbReference type="AlphaFoldDB" id="A0A6M3KV47"/>